<dbReference type="AlphaFoldDB" id="K0N946"/>
<dbReference type="STRING" id="651182.TOL2_C23030"/>
<sequence>MFALTLFNILLKNLCMLKISKNTIILTPFIFLGVLSIFLPTEIHAQPSNKTIQPSFDITAQNETLEESIFDETEDIKHKKTELNFSGSLILRPSIDMDHDKTNENKTSFKNKIILEANYKKKFVISGISDYLFFGSQNETDDYDINFYELYFKHRINYFNISVGKQIKRWGKTDQISPIDTLNPENTTEFIIPSYDERKIPVWMADVVFKKNIFFIECVLIPFFEPSKFNYFGTDWATFSHLKEDIKDSSLPSTLKSYFDSIKINETEPNDNVDSFEYALRVGGTIQQLDFGFTYHHAFEDLPCFKSFPVKNLSLENPNSIQSLLSNPGNLTLTNEKIEATYLRSNIFDFEFETIVSDLGIRGEAVWKDNESFLTRSFTSLRNPTFFWIIGADYTSSNNWYFNLQFAHQHISNYDASTLFFDRDTYSLIGEINKDLFSDWLNAVVQYTIILNDGSYYVSPRLVSTHIKNLEVTLGLNLFEGSDNSILGRYDVNDQVFIDLKYYF</sequence>
<dbReference type="Proteomes" id="UP000007347">
    <property type="component" value="Chromosome"/>
</dbReference>
<name>K0N946_DESTT</name>
<keyword evidence="2" id="KW-1185">Reference proteome</keyword>
<proteinExistence type="predicted"/>
<accession>K0N946</accession>
<reference evidence="1 2" key="1">
    <citation type="journal article" date="2013" name="Environ. Microbiol.">
        <title>Complete genome, catabolic sub-proteomes and key-metabolites of Desulfobacula toluolica Tol2, a marine, aromatic compound-degrading, sulfate-reducing bacterium.</title>
        <authorList>
            <person name="Wohlbrand L."/>
            <person name="Jacob J.H."/>
            <person name="Kube M."/>
            <person name="Mussmann M."/>
            <person name="Jarling R."/>
            <person name="Beck A."/>
            <person name="Amann R."/>
            <person name="Wilkes H."/>
            <person name="Reinhardt R."/>
            <person name="Rabus R."/>
        </authorList>
    </citation>
    <scope>NUCLEOTIDE SEQUENCE [LARGE SCALE GENOMIC DNA]</scope>
    <source>
        <strain evidence="2">DSM 7467 / Tol2</strain>
    </source>
</reference>
<evidence type="ECO:0000313" key="1">
    <source>
        <dbReference type="EMBL" id="CCK80464.1"/>
    </source>
</evidence>
<organism evidence="1 2">
    <name type="scientific">Desulfobacula toluolica (strain DSM 7467 / Tol2)</name>
    <dbReference type="NCBI Taxonomy" id="651182"/>
    <lineage>
        <taxon>Bacteria</taxon>
        <taxon>Pseudomonadati</taxon>
        <taxon>Thermodesulfobacteriota</taxon>
        <taxon>Desulfobacteria</taxon>
        <taxon>Desulfobacterales</taxon>
        <taxon>Desulfobacteraceae</taxon>
        <taxon>Desulfobacula</taxon>
    </lineage>
</organism>
<evidence type="ECO:0000313" key="2">
    <source>
        <dbReference type="Proteomes" id="UP000007347"/>
    </source>
</evidence>
<gene>
    <name evidence="1" type="ordered locus">TOL2_C23030</name>
</gene>
<dbReference type="HOGENOM" id="CLU_031778_0_0_7"/>
<dbReference type="EMBL" id="FO203503">
    <property type="protein sequence ID" value="CCK80464.1"/>
    <property type="molecule type" value="Genomic_DNA"/>
</dbReference>
<dbReference type="KEGG" id="dto:TOL2_C23030"/>
<protein>
    <submittedName>
        <fullName evidence="1">Uncharacterized protein</fullName>
    </submittedName>
</protein>